<evidence type="ECO:0000313" key="7">
    <source>
        <dbReference type="Proteomes" id="UP000664940"/>
    </source>
</evidence>
<evidence type="ECO:0000256" key="2">
    <source>
        <dbReference type="ARBA" id="ARBA00004496"/>
    </source>
</evidence>
<accession>A0A834BHF7</accession>
<evidence type="ECO:0000256" key="1">
    <source>
        <dbReference type="ARBA" id="ARBA00004123"/>
    </source>
</evidence>
<keyword evidence="6" id="KW-0346">Stress response</keyword>
<sequence>MGQTVATPEMSSCGFFRRYGEVLNLVLSRKKAGTAVVEFATVKAAELAVQNEVGLVDNPLKISWLEGRPQGRDGPRHPGLAQVRNQASHRWACSGFRGPFPVWAPSSQIQVIPMESGWQICQPEQEDHDSVLTLSSAKASGPHHTQSSQTSSHIPVACWGPSSATTGVLALRLLGFSVKHLAPRQPSAVPWGRGRGREQLLLSPTHFPGVSVAARTGPTEQRRCSLLRSNTSLPADSRALVAWAPDSR</sequence>
<name>A0A834BHF7_9CHIR</name>
<dbReference type="GO" id="GO:0000390">
    <property type="term" value="P:spliceosomal complex disassembly"/>
    <property type="evidence" value="ECO:0007669"/>
    <property type="project" value="TreeGrafter"/>
</dbReference>
<gene>
    <name evidence="6" type="ORF">HJG60_003964</name>
</gene>
<dbReference type="InterPro" id="IPR012677">
    <property type="entry name" value="Nucleotide-bd_a/b_plait_sf"/>
</dbReference>
<dbReference type="InterPro" id="IPR052094">
    <property type="entry name" value="Pre-mRNA-splicing_ERAD"/>
</dbReference>
<dbReference type="GO" id="GO:0005737">
    <property type="term" value="C:cytoplasm"/>
    <property type="evidence" value="ECO:0007669"/>
    <property type="project" value="UniProtKB-SubCell"/>
</dbReference>
<keyword evidence="4" id="KW-0143">Chaperone</keyword>
<evidence type="ECO:0000256" key="3">
    <source>
        <dbReference type="ARBA" id="ARBA00022490"/>
    </source>
</evidence>
<organism evidence="6 7">
    <name type="scientific">Phyllostomus discolor</name>
    <name type="common">pale spear-nosed bat</name>
    <dbReference type="NCBI Taxonomy" id="89673"/>
    <lineage>
        <taxon>Eukaryota</taxon>
        <taxon>Metazoa</taxon>
        <taxon>Chordata</taxon>
        <taxon>Craniata</taxon>
        <taxon>Vertebrata</taxon>
        <taxon>Euteleostomi</taxon>
        <taxon>Mammalia</taxon>
        <taxon>Eutheria</taxon>
        <taxon>Laurasiatheria</taxon>
        <taxon>Chiroptera</taxon>
        <taxon>Yangochiroptera</taxon>
        <taxon>Phyllostomidae</taxon>
        <taxon>Phyllostominae</taxon>
        <taxon>Phyllostomus</taxon>
    </lineage>
</organism>
<evidence type="ECO:0000256" key="4">
    <source>
        <dbReference type="ARBA" id="ARBA00023186"/>
    </source>
</evidence>
<reference evidence="6 7" key="1">
    <citation type="journal article" date="2020" name="Nature">
        <title>Six reference-quality genomes reveal evolution of bat adaptations.</title>
        <authorList>
            <person name="Jebb D."/>
            <person name="Huang Z."/>
            <person name="Pippel M."/>
            <person name="Hughes G.M."/>
            <person name="Lavrichenko K."/>
            <person name="Devanna P."/>
            <person name="Winkler S."/>
            <person name="Jermiin L.S."/>
            <person name="Skirmuntt E.C."/>
            <person name="Katzourakis A."/>
            <person name="Burkitt-Gray L."/>
            <person name="Ray D.A."/>
            <person name="Sullivan K.A.M."/>
            <person name="Roscito J.G."/>
            <person name="Kirilenko B.M."/>
            <person name="Davalos L.M."/>
            <person name="Corthals A.P."/>
            <person name="Power M.L."/>
            <person name="Jones G."/>
            <person name="Ransome R.D."/>
            <person name="Dechmann D.K.N."/>
            <person name="Locatelli A.G."/>
            <person name="Puechmaille S.J."/>
            <person name="Fedrigo O."/>
            <person name="Jarvis E.D."/>
            <person name="Hiller M."/>
            <person name="Vernes S.C."/>
            <person name="Myers E.W."/>
            <person name="Teeling E.C."/>
        </authorList>
    </citation>
    <scope>NUCLEOTIDE SEQUENCE [LARGE SCALE GENOMIC DNA]</scope>
    <source>
        <strain evidence="6">Bat1K_MPI-CBG_1</strain>
    </source>
</reference>
<dbReference type="GO" id="GO:0005681">
    <property type="term" value="C:spliceosomal complex"/>
    <property type="evidence" value="ECO:0007669"/>
    <property type="project" value="TreeGrafter"/>
</dbReference>
<dbReference type="EMBL" id="JABVXQ010000001">
    <property type="protein sequence ID" value="KAF6129758.1"/>
    <property type="molecule type" value="Genomic_DNA"/>
</dbReference>
<evidence type="ECO:0000313" key="6">
    <source>
        <dbReference type="EMBL" id="KAF6129758.1"/>
    </source>
</evidence>
<proteinExistence type="predicted"/>
<comment type="subcellular location">
    <subcellularLocation>
        <location evidence="2">Cytoplasm</location>
    </subcellularLocation>
    <subcellularLocation>
        <location evidence="1">Nucleus</location>
    </subcellularLocation>
</comment>
<dbReference type="GO" id="GO:0003676">
    <property type="term" value="F:nucleic acid binding"/>
    <property type="evidence" value="ECO:0007669"/>
    <property type="project" value="InterPro"/>
</dbReference>
<dbReference type="InterPro" id="IPR034254">
    <property type="entry name" value="DNAJC17_RRM"/>
</dbReference>
<dbReference type="AlphaFoldDB" id="A0A834BHF7"/>
<dbReference type="CDD" id="cd12429">
    <property type="entry name" value="RRM_DNAJC17"/>
    <property type="match status" value="1"/>
</dbReference>
<dbReference type="PANTHER" id="PTHR44313:SF1">
    <property type="entry name" value="DNAJ HOMOLOG SUBFAMILY C MEMBER 17"/>
    <property type="match status" value="1"/>
</dbReference>
<dbReference type="SUPFAM" id="SSF54928">
    <property type="entry name" value="RNA-binding domain, RBD"/>
    <property type="match status" value="1"/>
</dbReference>
<evidence type="ECO:0000256" key="5">
    <source>
        <dbReference type="ARBA" id="ARBA00023242"/>
    </source>
</evidence>
<dbReference type="InterPro" id="IPR035979">
    <property type="entry name" value="RBD_domain_sf"/>
</dbReference>
<comment type="caution">
    <text evidence="6">The sequence shown here is derived from an EMBL/GenBank/DDBJ whole genome shotgun (WGS) entry which is preliminary data.</text>
</comment>
<protein>
    <submittedName>
        <fullName evidence="6">DnaJ heat shock protein family (Hsp40) member C17</fullName>
    </submittedName>
</protein>
<keyword evidence="3" id="KW-0963">Cytoplasm</keyword>
<keyword evidence="5" id="KW-0539">Nucleus</keyword>
<dbReference type="PANTHER" id="PTHR44313">
    <property type="entry name" value="DNAJ HOMOLOG SUBFAMILY C MEMBER 17"/>
    <property type="match status" value="1"/>
</dbReference>
<dbReference type="Proteomes" id="UP000664940">
    <property type="component" value="Unassembled WGS sequence"/>
</dbReference>
<dbReference type="Gene3D" id="3.30.70.330">
    <property type="match status" value="1"/>
</dbReference>